<evidence type="ECO:0000313" key="2">
    <source>
        <dbReference type="Proteomes" id="UP001163324"/>
    </source>
</evidence>
<dbReference type="Proteomes" id="UP001163324">
    <property type="component" value="Chromosome 4"/>
</dbReference>
<name>A0ACC0V1Q6_9HYPO</name>
<evidence type="ECO:0000313" key="1">
    <source>
        <dbReference type="EMBL" id="KAI9900330.1"/>
    </source>
</evidence>
<sequence length="87" mass="9590">MDPACTATPRSRKAQSSHPLYRQFTMAAIDKLVLCDVTAQLVKRKNWAAQEPGVITVFAIVGAVAIGLLALVIYKWSMKKKAAKQQF</sequence>
<comment type="caution">
    <text evidence="1">The sequence shown here is derived from an EMBL/GenBank/DDBJ whole genome shotgun (WGS) entry which is preliminary data.</text>
</comment>
<reference evidence="1" key="1">
    <citation type="submission" date="2022-10" db="EMBL/GenBank/DDBJ databases">
        <title>Complete Genome of Trichothecium roseum strain YXFP-22015, a Plant Pathogen Isolated from Citrus.</title>
        <authorList>
            <person name="Wang Y."/>
            <person name="Zhu L."/>
        </authorList>
    </citation>
    <scope>NUCLEOTIDE SEQUENCE</scope>
    <source>
        <strain evidence="1">YXFP-22015</strain>
    </source>
</reference>
<gene>
    <name evidence="1" type="ORF">N3K66_004592</name>
</gene>
<keyword evidence="2" id="KW-1185">Reference proteome</keyword>
<organism evidence="1 2">
    <name type="scientific">Trichothecium roseum</name>
    <dbReference type="NCBI Taxonomy" id="47278"/>
    <lineage>
        <taxon>Eukaryota</taxon>
        <taxon>Fungi</taxon>
        <taxon>Dikarya</taxon>
        <taxon>Ascomycota</taxon>
        <taxon>Pezizomycotina</taxon>
        <taxon>Sordariomycetes</taxon>
        <taxon>Hypocreomycetidae</taxon>
        <taxon>Hypocreales</taxon>
        <taxon>Hypocreales incertae sedis</taxon>
        <taxon>Trichothecium</taxon>
    </lineage>
</organism>
<protein>
    <submittedName>
        <fullName evidence="1">Uncharacterized protein</fullName>
    </submittedName>
</protein>
<accession>A0ACC0V1Q6</accession>
<dbReference type="EMBL" id="CM047943">
    <property type="protein sequence ID" value="KAI9900330.1"/>
    <property type="molecule type" value="Genomic_DNA"/>
</dbReference>
<proteinExistence type="predicted"/>